<keyword evidence="2" id="KW-1185">Reference proteome</keyword>
<evidence type="ECO:0000313" key="2">
    <source>
        <dbReference type="Proteomes" id="UP000664203"/>
    </source>
</evidence>
<reference evidence="1" key="1">
    <citation type="submission" date="2021-03" db="EMBL/GenBank/DDBJ databases">
        <authorList>
            <person name="Tagirdzhanova G."/>
        </authorList>
    </citation>
    <scope>NUCLEOTIDE SEQUENCE</scope>
</reference>
<protein>
    <submittedName>
        <fullName evidence="1">Uncharacterized protein</fullName>
    </submittedName>
</protein>
<evidence type="ECO:0000313" key="1">
    <source>
        <dbReference type="EMBL" id="CAF9929197.1"/>
    </source>
</evidence>
<dbReference type="AlphaFoldDB" id="A0A8H3IIF6"/>
<organism evidence="1 2">
    <name type="scientific">Alectoria fallacina</name>
    <dbReference type="NCBI Taxonomy" id="1903189"/>
    <lineage>
        <taxon>Eukaryota</taxon>
        <taxon>Fungi</taxon>
        <taxon>Dikarya</taxon>
        <taxon>Ascomycota</taxon>
        <taxon>Pezizomycotina</taxon>
        <taxon>Lecanoromycetes</taxon>
        <taxon>OSLEUM clade</taxon>
        <taxon>Lecanoromycetidae</taxon>
        <taxon>Lecanorales</taxon>
        <taxon>Lecanorineae</taxon>
        <taxon>Parmeliaceae</taxon>
        <taxon>Alectoria</taxon>
    </lineage>
</organism>
<comment type="caution">
    <text evidence="1">The sequence shown here is derived from an EMBL/GenBank/DDBJ whole genome shotgun (WGS) entry which is preliminary data.</text>
</comment>
<proteinExistence type="predicted"/>
<accession>A0A8H3IIF6</accession>
<dbReference type="Proteomes" id="UP000664203">
    <property type="component" value="Unassembled WGS sequence"/>
</dbReference>
<gene>
    <name evidence="1" type="ORF">ALECFALPRED_004267</name>
</gene>
<name>A0A8H3IIF6_9LECA</name>
<dbReference type="EMBL" id="CAJPDR010000264">
    <property type="protein sequence ID" value="CAF9929197.1"/>
    <property type="molecule type" value="Genomic_DNA"/>
</dbReference>
<sequence length="308" mass="34345">MADIMLPVFHIRDTIDMLLNNGANPITVNEDGDSPLIILEEVGPNRRLICWKSESEPTKEKCEAVQAEIKGLLRRYRAGEAKPSTSSDTLSQVVAQLTVMLIEILTNDVGIGSRDHQIAVSSSAQFFRGWKFHPAVASVTLQDNRTIEQEITDFLLARVGQCEQDMANSGLSQKEHTRPISSSSETSLAGDLRLLQAHDLGLVKAKPLEDAEEYGGLPPSQSSKNCSHYLHRLTELQQRLFNVNRCLYYIDSNPDHGSGTIGDLITKATGQQSHKVQRLPWWLWKTLRRDPVVLASKRNIGYTDTISD</sequence>